<evidence type="ECO:0000256" key="6">
    <source>
        <dbReference type="ARBA" id="ARBA00022695"/>
    </source>
</evidence>
<dbReference type="AlphaFoldDB" id="A0A845U7N9"/>
<evidence type="ECO:0000256" key="1">
    <source>
        <dbReference type="ARBA" id="ARBA00001946"/>
    </source>
</evidence>
<evidence type="ECO:0000256" key="9">
    <source>
        <dbReference type="ARBA" id="ARBA00022842"/>
    </source>
</evidence>
<feature type="domain" description="Poly A polymerase head" evidence="13">
    <location>
        <begin position="69"/>
        <end position="197"/>
    </location>
</feature>
<keyword evidence="5" id="KW-0819">tRNA processing</keyword>
<evidence type="ECO:0000256" key="10">
    <source>
        <dbReference type="ARBA" id="ARBA00022884"/>
    </source>
</evidence>
<keyword evidence="8" id="KW-0547">Nucleotide-binding</keyword>
<evidence type="ECO:0000259" key="13">
    <source>
        <dbReference type="Pfam" id="PF01743"/>
    </source>
</evidence>
<name>A0A845U7N9_9PROT</name>
<gene>
    <name evidence="14" type="ORF">GL267_12655</name>
</gene>
<dbReference type="PANTHER" id="PTHR47788:SF1">
    <property type="entry name" value="A-ADDING TRNA NUCLEOTIDYLTRANSFERASE"/>
    <property type="match status" value="1"/>
</dbReference>
<dbReference type="SUPFAM" id="SSF81301">
    <property type="entry name" value="Nucleotidyltransferase"/>
    <property type="match status" value="1"/>
</dbReference>
<keyword evidence="10 11" id="KW-0694">RNA-binding</keyword>
<evidence type="ECO:0000256" key="7">
    <source>
        <dbReference type="ARBA" id="ARBA00022723"/>
    </source>
</evidence>
<keyword evidence="7" id="KW-0479">Metal-binding</keyword>
<dbReference type="GO" id="GO:0016779">
    <property type="term" value="F:nucleotidyltransferase activity"/>
    <property type="evidence" value="ECO:0007669"/>
    <property type="project" value="UniProtKB-KW"/>
</dbReference>
<dbReference type="EMBL" id="WNJL01000037">
    <property type="protein sequence ID" value="NDU43446.1"/>
    <property type="molecule type" value="Genomic_DNA"/>
</dbReference>
<evidence type="ECO:0000256" key="11">
    <source>
        <dbReference type="RuleBase" id="RU003953"/>
    </source>
</evidence>
<evidence type="ECO:0000256" key="2">
    <source>
        <dbReference type="ARBA" id="ARBA00007265"/>
    </source>
</evidence>
<proteinExistence type="inferred from homology"/>
<comment type="cofactor">
    <cofactor evidence="1">
        <name>Mg(2+)</name>
        <dbReference type="ChEBI" id="CHEBI:18420"/>
    </cofactor>
</comment>
<accession>A0A845U7N9</accession>
<keyword evidence="9" id="KW-0460">Magnesium</keyword>
<dbReference type="InterPro" id="IPR043519">
    <property type="entry name" value="NT_sf"/>
</dbReference>
<comment type="similarity">
    <text evidence="2 11">Belongs to the tRNA nucleotidyltransferase/poly(A) polymerase family.</text>
</comment>
<dbReference type="InterPro" id="IPR002646">
    <property type="entry name" value="PolA_pol_head_dom"/>
</dbReference>
<dbReference type="GO" id="GO:0000049">
    <property type="term" value="F:tRNA binding"/>
    <property type="evidence" value="ECO:0007669"/>
    <property type="project" value="UniProtKB-KW"/>
</dbReference>
<dbReference type="Gene3D" id="1.10.3090.10">
    <property type="entry name" value="cca-adding enzyme, domain 2"/>
    <property type="match status" value="1"/>
</dbReference>
<evidence type="ECO:0000256" key="8">
    <source>
        <dbReference type="ARBA" id="ARBA00022741"/>
    </source>
</evidence>
<dbReference type="CDD" id="cd05398">
    <property type="entry name" value="NT_ClassII-CCAase"/>
    <property type="match status" value="1"/>
</dbReference>
<dbReference type="RefSeq" id="WP_163098641.1">
    <property type="nucleotide sequence ID" value="NZ_CP127523.1"/>
</dbReference>
<organism evidence="14">
    <name type="scientific">Acidithiobacillus ferrianus</name>
    <dbReference type="NCBI Taxonomy" id="2678518"/>
    <lineage>
        <taxon>Bacteria</taxon>
        <taxon>Pseudomonadati</taxon>
        <taxon>Pseudomonadota</taxon>
        <taxon>Acidithiobacillia</taxon>
        <taxon>Acidithiobacillales</taxon>
        <taxon>Acidithiobacillaceae</taxon>
        <taxon>Acidithiobacillus</taxon>
    </lineage>
</organism>
<comment type="caution">
    <text evidence="14">The sequence shown here is derived from an EMBL/GenBank/DDBJ whole genome shotgun (WGS) entry which is preliminary data.</text>
</comment>
<sequence>MTANKRTATDPAPLLPAGSGRQGDPGTTPDTNRFTTPQIRQMLQRQWGDVLLQRLEVIGGIAARLGTPAYLVGGCVRDLLQNRPAPDLDLAIEGDVRALAESPPLQQPHAQCQLHPRFGTATLRYPDGFRLDFARCRIEHYPAPATLPEVRPGDIHSDLARRDFTINAMAVDLNPTTFGELLDPHGGRADLRQGLLRVLHAGSFLDDPTRILRGLRFAVRFQFRLEKGTRALLREALAQDILARLSGARLWRELQYLLELSDLPIALERLGAWRLWPLLRPEPADMESLLVRIRRGHQEIDWFRRHCPDETLFDAAVWLTILWRDIPWTEAEKRLHYWPVAGGHRILRDLRLLPDMPGALTRADRPSAAGRLWERLSLPGLLALCAEYPETDIMVESGHQHLRRQRWLSSPLNGKELQALGLTPGPRLGEVLERLRNARLDGEIKDKETARQWLIGQGILPSIQP</sequence>
<keyword evidence="4 11" id="KW-0808">Transferase</keyword>
<dbReference type="InterPro" id="IPR052390">
    <property type="entry name" value="tRNA_nt/polyA_polymerase"/>
</dbReference>
<evidence type="ECO:0000256" key="4">
    <source>
        <dbReference type="ARBA" id="ARBA00022679"/>
    </source>
</evidence>
<keyword evidence="6" id="KW-0548">Nucleotidyltransferase</keyword>
<dbReference type="GO" id="GO:0000166">
    <property type="term" value="F:nucleotide binding"/>
    <property type="evidence" value="ECO:0007669"/>
    <property type="project" value="UniProtKB-KW"/>
</dbReference>
<evidence type="ECO:0000256" key="12">
    <source>
        <dbReference type="SAM" id="MobiDB-lite"/>
    </source>
</evidence>
<evidence type="ECO:0000256" key="3">
    <source>
        <dbReference type="ARBA" id="ARBA00022555"/>
    </source>
</evidence>
<dbReference type="GO" id="GO:0008033">
    <property type="term" value="P:tRNA processing"/>
    <property type="evidence" value="ECO:0007669"/>
    <property type="project" value="UniProtKB-KW"/>
</dbReference>
<dbReference type="Gene3D" id="3.30.460.10">
    <property type="entry name" value="Beta Polymerase, domain 2"/>
    <property type="match status" value="1"/>
</dbReference>
<reference evidence="14" key="1">
    <citation type="submission" date="2019-11" db="EMBL/GenBank/DDBJ databases">
        <title>Acidithiobacillus ferrianus sp. nov.: a facultatively anaerobic and extremely acidophilic chemolithoautotroph.</title>
        <authorList>
            <person name="Norris P.R."/>
            <person name="Falagan C."/>
            <person name="Moya-Beltran A."/>
            <person name="Castro M."/>
            <person name="Quatrini R."/>
            <person name="Johnson D.B."/>
        </authorList>
    </citation>
    <scope>NUCLEOTIDE SEQUENCE [LARGE SCALE GENOMIC DNA]</scope>
    <source>
        <strain evidence="14">MG</strain>
    </source>
</reference>
<keyword evidence="3" id="KW-0820">tRNA-binding</keyword>
<dbReference type="PANTHER" id="PTHR47788">
    <property type="entry name" value="POLYA POLYMERASE"/>
    <property type="match status" value="1"/>
</dbReference>
<dbReference type="SUPFAM" id="SSF81891">
    <property type="entry name" value="Poly A polymerase C-terminal region-like"/>
    <property type="match status" value="1"/>
</dbReference>
<dbReference type="Pfam" id="PF01743">
    <property type="entry name" value="PolyA_pol"/>
    <property type="match status" value="1"/>
</dbReference>
<evidence type="ECO:0000256" key="5">
    <source>
        <dbReference type="ARBA" id="ARBA00022694"/>
    </source>
</evidence>
<protein>
    <submittedName>
        <fullName evidence="14">CCA tRNA nucleotidyltransferase</fullName>
    </submittedName>
</protein>
<evidence type="ECO:0000313" key="14">
    <source>
        <dbReference type="EMBL" id="NDU43446.1"/>
    </source>
</evidence>
<feature type="region of interest" description="Disordered" evidence="12">
    <location>
        <begin position="1"/>
        <end position="34"/>
    </location>
</feature>
<dbReference type="GO" id="GO:0046872">
    <property type="term" value="F:metal ion binding"/>
    <property type="evidence" value="ECO:0007669"/>
    <property type="project" value="UniProtKB-KW"/>
</dbReference>